<organism evidence="5 6">
    <name type="scientific">Dorcoceras hygrometricum</name>
    <dbReference type="NCBI Taxonomy" id="472368"/>
    <lineage>
        <taxon>Eukaryota</taxon>
        <taxon>Viridiplantae</taxon>
        <taxon>Streptophyta</taxon>
        <taxon>Embryophyta</taxon>
        <taxon>Tracheophyta</taxon>
        <taxon>Spermatophyta</taxon>
        <taxon>Magnoliopsida</taxon>
        <taxon>eudicotyledons</taxon>
        <taxon>Gunneridae</taxon>
        <taxon>Pentapetalae</taxon>
        <taxon>asterids</taxon>
        <taxon>lamiids</taxon>
        <taxon>Lamiales</taxon>
        <taxon>Gesneriaceae</taxon>
        <taxon>Didymocarpoideae</taxon>
        <taxon>Trichosporeae</taxon>
        <taxon>Loxocarpinae</taxon>
        <taxon>Dorcoceras</taxon>
    </lineage>
</organism>
<feature type="domain" description="POP1 C-terminal" evidence="4">
    <location>
        <begin position="547"/>
        <end position="630"/>
    </location>
</feature>
<dbReference type="AlphaFoldDB" id="A0A2Z7CAU5"/>
<protein>
    <submittedName>
        <fullName evidence="5">Uncharacterized protein</fullName>
    </submittedName>
</protein>
<dbReference type="Pfam" id="PF22770">
    <property type="entry name" value="POP1_C"/>
    <property type="match status" value="1"/>
</dbReference>
<dbReference type="GO" id="GO:0005655">
    <property type="term" value="C:nucleolar ribonuclease P complex"/>
    <property type="evidence" value="ECO:0007669"/>
    <property type="project" value="InterPro"/>
</dbReference>
<dbReference type="InterPro" id="IPR055079">
    <property type="entry name" value="POP1_C"/>
</dbReference>
<dbReference type="InterPro" id="IPR039182">
    <property type="entry name" value="Pop1"/>
</dbReference>
<dbReference type="InterPro" id="IPR012590">
    <property type="entry name" value="POPLD_dom"/>
</dbReference>
<dbReference type="EMBL" id="KQ998208">
    <property type="protein sequence ID" value="KZV43131.1"/>
    <property type="molecule type" value="Genomic_DNA"/>
</dbReference>
<name>A0A2Z7CAU5_9LAMI</name>
<dbReference type="PANTHER" id="PTHR22731">
    <property type="entry name" value="RIBONUCLEASES P/MRP PROTEIN SUBUNIT POP1"/>
    <property type="match status" value="1"/>
</dbReference>
<evidence type="ECO:0000259" key="3">
    <source>
        <dbReference type="Pfam" id="PF08170"/>
    </source>
</evidence>
<dbReference type="PANTHER" id="PTHR22731:SF3">
    <property type="entry name" value="RIBONUCLEASES P_MRP PROTEIN SUBUNIT POP1"/>
    <property type="match status" value="1"/>
</dbReference>
<evidence type="ECO:0000256" key="2">
    <source>
        <dbReference type="ARBA" id="ARBA00023136"/>
    </source>
</evidence>
<proteinExistence type="predicted"/>
<dbReference type="GO" id="GO:0016020">
    <property type="term" value="C:membrane"/>
    <property type="evidence" value="ECO:0007669"/>
    <property type="project" value="UniProtKB-SubCell"/>
</dbReference>
<evidence type="ECO:0000313" key="6">
    <source>
        <dbReference type="Proteomes" id="UP000250235"/>
    </source>
</evidence>
<keyword evidence="2" id="KW-0472">Membrane</keyword>
<dbReference type="Proteomes" id="UP000250235">
    <property type="component" value="Unassembled WGS sequence"/>
</dbReference>
<sequence>MVPSPAKHDGENFDENLSGNIFRSAVVAPITYMWRPCQRTTTEKEVHNVDMIDELRRNGGGTAFRQLWVCIHAAALTEACEALTYACMDLTGGSVRCISLEGQLGKVELIGSKASELLEKMLLPACCVPERLWYLKKYIADGNSDPGKLENAPVSNINIQISSSSVIPLTVKDPRALTKKESIVHEGNSCDLFCYEEVETKTPINSSFQKHESESVVDYSDLWDVREGICPPMEESVACMEKYNQRNEYIGLGIKNFGNQDALKGKCSRYCPILLLKYENPEDRVTRCSIILPLSWVKVFWNALILNGAHAIGLREKHWIACEIGLPYFPWDYPDCSAYSYIMEMDVTVTNRKATQCLSSQWPLEIPIPPPWDCVELNFVKPSSEVYKSLHHIKQHGSDDDFWGNLVRNTICKLSETTRIPFEGFMARTSCRLNDFLNTISASPLLLFPRMKDQSISMHKFMNDEELLEHNADVSEMNCGETQCFLRVRLRAYKEGVFEQGAMVCAPNAVDIMSWTRSGCDDHQLQIPQSSLGSYFVQLPSGKWELQIPENPSTRESYRHPIGFITTGFVRGRQVPSKPMAGAHCEASLLSRLRLEQWKTLPVRRRRKEIYVLVRNMRSTAYRLALATVVLEQQEEDVQFM</sequence>
<dbReference type="PROSITE" id="PS00236">
    <property type="entry name" value="NEUROTR_ION_CHANNEL"/>
    <property type="match status" value="1"/>
</dbReference>
<dbReference type="OrthoDB" id="442863at2759"/>
<dbReference type="GO" id="GO:0000172">
    <property type="term" value="C:ribonuclease MRP complex"/>
    <property type="evidence" value="ECO:0007669"/>
    <property type="project" value="InterPro"/>
</dbReference>
<reference evidence="5 6" key="1">
    <citation type="journal article" date="2015" name="Proc. Natl. Acad. Sci. U.S.A.">
        <title>The resurrection genome of Boea hygrometrica: A blueprint for survival of dehydration.</title>
        <authorList>
            <person name="Xiao L."/>
            <person name="Yang G."/>
            <person name="Zhang L."/>
            <person name="Yang X."/>
            <person name="Zhao S."/>
            <person name="Ji Z."/>
            <person name="Zhou Q."/>
            <person name="Hu M."/>
            <person name="Wang Y."/>
            <person name="Chen M."/>
            <person name="Xu Y."/>
            <person name="Jin H."/>
            <person name="Xiao X."/>
            <person name="Hu G."/>
            <person name="Bao F."/>
            <person name="Hu Y."/>
            <person name="Wan P."/>
            <person name="Li L."/>
            <person name="Deng X."/>
            <person name="Kuang T."/>
            <person name="Xiang C."/>
            <person name="Zhu J.K."/>
            <person name="Oliver M.J."/>
            <person name="He Y."/>
        </authorList>
    </citation>
    <scope>NUCLEOTIDE SEQUENCE [LARGE SCALE GENOMIC DNA]</scope>
    <source>
        <strain evidence="6">cv. XS01</strain>
    </source>
</reference>
<evidence type="ECO:0000259" key="4">
    <source>
        <dbReference type="Pfam" id="PF22770"/>
    </source>
</evidence>
<evidence type="ECO:0000313" key="5">
    <source>
        <dbReference type="EMBL" id="KZV43131.1"/>
    </source>
</evidence>
<keyword evidence="6" id="KW-1185">Reference proteome</keyword>
<evidence type="ECO:0000256" key="1">
    <source>
        <dbReference type="ARBA" id="ARBA00004370"/>
    </source>
</evidence>
<feature type="domain" description="POPLD" evidence="3">
    <location>
        <begin position="288"/>
        <end position="341"/>
    </location>
</feature>
<dbReference type="Pfam" id="PF08170">
    <property type="entry name" value="POPLD"/>
    <property type="match status" value="1"/>
</dbReference>
<dbReference type="GO" id="GO:0001682">
    <property type="term" value="P:tRNA 5'-leader removal"/>
    <property type="evidence" value="ECO:0007669"/>
    <property type="project" value="InterPro"/>
</dbReference>
<accession>A0A2Z7CAU5</accession>
<comment type="subcellular location">
    <subcellularLocation>
        <location evidence="1">Membrane</location>
    </subcellularLocation>
</comment>
<gene>
    <name evidence="5" type="ORF">F511_07946</name>
</gene>
<dbReference type="InterPro" id="IPR018000">
    <property type="entry name" value="Neurotransmitter_ion_chnl_CS"/>
</dbReference>